<dbReference type="Gene3D" id="1.10.10.60">
    <property type="entry name" value="Homeodomain-like"/>
    <property type="match status" value="2"/>
</dbReference>
<proteinExistence type="predicted"/>
<evidence type="ECO:0000256" key="4">
    <source>
        <dbReference type="ARBA" id="ARBA00023012"/>
    </source>
</evidence>
<dbReference type="PROSITE" id="PS01124">
    <property type="entry name" value="HTH_ARAC_FAMILY_2"/>
    <property type="match status" value="1"/>
</dbReference>
<reference evidence="11 12" key="1">
    <citation type="submission" date="2017-06" db="EMBL/GenBank/DDBJ databases">
        <title>Complete genome sequence of Paenibacillus donghaensis KCTC 13049T isolated from East Sea sediment, South Korea.</title>
        <authorList>
            <person name="Jung B.K."/>
            <person name="Hong S.-J."/>
            <person name="Shin J.-H."/>
        </authorList>
    </citation>
    <scope>NUCLEOTIDE SEQUENCE [LARGE SCALE GENOMIC DNA]</scope>
    <source>
        <strain evidence="11 12">KCTC 13049</strain>
    </source>
</reference>
<evidence type="ECO:0000256" key="7">
    <source>
        <dbReference type="ARBA" id="ARBA00023163"/>
    </source>
</evidence>
<evidence type="ECO:0000313" key="11">
    <source>
        <dbReference type="EMBL" id="ASA24059.1"/>
    </source>
</evidence>
<evidence type="ECO:0000256" key="1">
    <source>
        <dbReference type="ARBA" id="ARBA00004496"/>
    </source>
</evidence>
<keyword evidence="5" id="KW-0805">Transcription regulation</keyword>
<keyword evidence="4" id="KW-0902">Two-component regulatory system</keyword>
<dbReference type="SUPFAM" id="SSF52172">
    <property type="entry name" value="CheY-like"/>
    <property type="match status" value="1"/>
</dbReference>
<dbReference type="PANTHER" id="PTHR42713:SF3">
    <property type="entry name" value="TRANSCRIPTIONAL REGULATORY PROTEIN HPTR"/>
    <property type="match status" value="1"/>
</dbReference>
<dbReference type="KEGG" id="pdh:B9T62_26725"/>
<evidence type="ECO:0000256" key="5">
    <source>
        <dbReference type="ARBA" id="ARBA00023015"/>
    </source>
</evidence>
<evidence type="ECO:0000259" key="9">
    <source>
        <dbReference type="PROSITE" id="PS01124"/>
    </source>
</evidence>
<dbReference type="PANTHER" id="PTHR42713">
    <property type="entry name" value="HISTIDINE KINASE-RELATED"/>
    <property type="match status" value="1"/>
</dbReference>
<feature type="modified residue" description="4-aspartylphosphate" evidence="8">
    <location>
        <position position="55"/>
    </location>
</feature>
<dbReference type="Pfam" id="PF12833">
    <property type="entry name" value="HTH_18"/>
    <property type="match status" value="1"/>
</dbReference>
<protein>
    <submittedName>
        <fullName evidence="11">DNA-binding response regulator</fullName>
    </submittedName>
</protein>
<dbReference type="PROSITE" id="PS50110">
    <property type="entry name" value="RESPONSE_REGULATORY"/>
    <property type="match status" value="1"/>
</dbReference>
<evidence type="ECO:0000256" key="3">
    <source>
        <dbReference type="ARBA" id="ARBA00022553"/>
    </source>
</evidence>
<evidence type="ECO:0000256" key="6">
    <source>
        <dbReference type="ARBA" id="ARBA00023125"/>
    </source>
</evidence>
<dbReference type="SUPFAM" id="SSF46689">
    <property type="entry name" value="Homeodomain-like"/>
    <property type="match status" value="2"/>
</dbReference>
<dbReference type="GO" id="GO:0003700">
    <property type="term" value="F:DNA-binding transcription factor activity"/>
    <property type="evidence" value="ECO:0007669"/>
    <property type="project" value="InterPro"/>
</dbReference>
<keyword evidence="12" id="KW-1185">Reference proteome</keyword>
<accession>A0A2Z2KN80</accession>
<dbReference type="GO" id="GO:0000160">
    <property type="term" value="P:phosphorelay signal transduction system"/>
    <property type="evidence" value="ECO:0007669"/>
    <property type="project" value="UniProtKB-KW"/>
</dbReference>
<feature type="domain" description="HTH araC/xylS-type" evidence="9">
    <location>
        <begin position="154"/>
        <end position="251"/>
    </location>
</feature>
<organism evidence="11 12">
    <name type="scientific">Paenibacillus donghaensis</name>
    <dbReference type="NCBI Taxonomy" id="414771"/>
    <lineage>
        <taxon>Bacteria</taxon>
        <taxon>Bacillati</taxon>
        <taxon>Bacillota</taxon>
        <taxon>Bacilli</taxon>
        <taxon>Bacillales</taxon>
        <taxon>Paenibacillaceae</taxon>
        <taxon>Paenibacillus</taxon>
    </lineage>
</organism>
<dbReference type="Proteomes" id="UP000249890">
    <property type="component" value="Chromosome"/>
</dbReference>
<keyword evidence="7" id="KW-0804">Transcription</keyword>
<name>A0A2Z2KN80_9BACL</name>
<dbReference type="SMART" id="SM00342">
    <property type="entry name" value="HTH_ARAC"/>
    <property type="match status" value="1"/>
</dbReference>
<keyword evidence="3 8" id="KW-0597">Phosphoprotein</keyword>
<dbReference type="GO" id="GO:0043565">
    <property type="term" value="F:sequence-specific DNA binding"/>
    <property type="evidence" value="ECO:0007669"/>
    <property type="project" value="InterPro"/>
</dbReference>
<dbReference type="InterPro" id="IPR018060">
    <property type="entry name" value="HTH_AraC"/>
</dbReference>
<gene>
    <name evidence="11" type="ORF">B9T62_26725</name>
</gene>
<keyword evidence="2" id="KW-0963">Cytoplasm</keyword>
<dbReference type="PRINTS" id="PR00032">
    <property type="entry name" value="HTHARAC"/>
</dbReference>
<dbReference type="OrthoDB" id="159632at2"/>
<dbReference type="Gene3D" id="3.40.50.2300">
    <property type="match status" value="1"/>
</dbReference>
<dbReference type="CDD" id="cd17536">
    <property type="entry name" value="REC_YesN-like"/>
    <property type="match status" value="1"/>
</dbReference>
<comment type="subcellular location">
    <subcellularLocation>
        <location evidence="1">Cytoplasm</location>
    </subcellularLocation>
</comment>
<dbReference type="EMBL" id="CP021780">
    <property type="protein sequence ID" value="ASA24059.1"/>
    <property type="molecule type" value="Genomic_DNA"/>
</dbReference>
<evidence type="ECO:0000256" key="2">
    <source>
        <dbReference type="ARBA" id="ARBA00022490"/>
    </source>
</evidence>
<dbReference type="Pfam" id="PF00072">
    <property type="entry name" value="Response_reg"/>
    <property type="match status" value="1"/>
</dbReference>
<dbReference type="InterPro" id="IPR009057">
    <property type="entry name" value="Homeodomain-like_sf"/>
</dbReference>
<dbReference type="AlphaFoldDB" id="A0A2Z2KN80"/>
<dbReference type="SMART" id="SM00448">
    <property type="entry name" value="REC"/>
    <property type="match status" value="1"/>
</dbReference>
<dbReference type="GO" id="GO:0005737">
    <property type="term" value="C:cytoplasm"/>
    <property type="evidence" value="ECO:0007669"/>
    <property type="project" value="UniProtKB-SubCell"/>
</dbReference>
<dbReference type="InterPro" id="IPR020449">
    <property type="entry name" value="Tscrpt_reg_AraC-type_HTH"/>
</dbReference>
<dbReference type="InterPro" id="IPR001789">
    <property type="entry name" value="Sig_transdc_resp-reg_receiver"/>
</dbReference>
<evidence type="ECO:0000313" key="12">
    <source>
        <dbReference type="Proteomes" id="UP000249890"/>
    </source>
</evidence>
<feature type="domain" description="Response regulatory" evidence="10">
    <location>
        <begin position="3"/>
        <end position="120"/>
    </location>
</feature>
<sequence length="251" mass="29298">MYKLLVVDDNTDTRKTLCNSFPWDQVSFEIVEQADNGQEALRYILSNPVDVVLCDIRMPRMSGIELSKELHKRNSPTKIVLLSAFRDFEYAREAMSYGVRQYLIKPAKYQEIMDVFSELRDSLNREREHIPNEVCANQDSTSALLKQMDDPIISKIVNYVSLHYRTVKLEHAAIAVHMNPSYVSTYFKKATGMNFSEYVIAFKMEKAVELLHEHQWKTFEVSEMVGYANVKNFIRTFKEHFGKTPSQYRRA</sequence>
<evidence type="ECO:0000259" key="10">
    <source>
        <dbReference type="PROSITE" id="PS50110"/>
    </source>
</evidence>
<dbReference type="RefSeq" id="WP_087918042.1">
    <property type="nucleotide sequence ID" value="NZ_CP021780.1"/>
</dbReference>
<keyword evidence="6 11" id="KW-0238">DNA-binding</keyword>
<evidence type="ECO:0000256" key="8">
    <source>
        <dbReference type="PROSITE-ProRule" id="PRU00169"/>
    </source>
</evidence>
<dbReference type="InterPro" id="IPR051552">
    <property type="entry name" value="HptR"/>
</dbReference>
<dbReference type="InterPro" id="IPR011006">
    <property type="entry name" value="CheY-like_superfamily"/>
</dbReference>